<dbReference type="Pfam" id="PF00331">
    <property type="entry name" value="Glyco_hydro_10"/>
    <property type="match status" value="1"/>
</dbReference>
<feature type="domain" description="GH10" evidence="10">
    <location>
        <begin position="27"/>
        <end position="358"/>
    </location>
</feature>
<dbReference type="EC" id="3.2.1.8" evidence="9"/>
<dbReference type="GO" id="GO:0045493">
    <property type="term" value="P:xylan catabolic process"/>
    <property type="evidence" value="ECO:0007669"/>
    <property type="project" value="UniProtKB-KW"/>
</dbReference>
<dbReference type="InterPro" id="IPR017853">
    <property type="entry name" value="GH"/>
</dbReference>
<dbReference type="PANTHER" id="PTHR31490">
    <property type="entry name" value="GLYCOSYL HYDROLASE"/>
    <property type="match status" value="1"/>
</dbReference>
<keyword evidence="6 9" id="KW-0119">Carbohydrate metabolism</keyword>
<keyword evidence="8 9" id="KW-0624">Polysaccharide degradation</keyword>
<keyword evidence="3" id="KW-0858">Xylan degradation</keyword>
<dbReference type="Gene3D" id="3.20.20.80">
    <property type="entry name" value="Glycosidases"/>
    <property type="match status" value="1"/>
</dbReference>
<evidence type="ECO:0000256" key="8">
    <source>
        <dbReference type="ARBA" id="ARBA00023326"/>
    </source>
</evidence>
<keyword evidence="4" id="KW-0732">Signal</keyword>
<reference evidence="11 12" key="1">
    <citation type="submission" date="2016-03" db="EMBL/GenBank/DDBJ databases">
        <title>Microsymbionts genomes from the relict species Vavilovia formosa (Stev.) Fed.</title>
        <authorList>
            <person name="Kopat V."/>
            <person name="Chirak E."/>
            <person name="Kimeklis A."/>
            <person name="Andronov E."/>
        </authorList>
    </citation>
    <scope>NUCLEOTIDE SEQUENCE [LARGE SCALE GENOMIC DNA]</scope>
    <source>
        <strain evidence="11 12">Vaf07</strain>
    </source>
</reference>
<dbReference type="InterPro" id="IPR044846">
    <property type="entry name" value="GH10"/>
</dbReference>
<evidence type="ECO:0000256" key="7">
    <source>
        <dbReference type="ARBA" id="ARBA00023295"/>
    </source>
</evidence>
<evidence type="ECO:0000256" key="5">
    <source>
        <dbReference type="ARBA" id="ARBA00022801"/>
    </source>
</evidence>
<evidence type="ECO:0000256" key="1">
    <source>
        <dbReference type="ARBA" id="ARBA00000681"/>
    </source>
</evidence>
<gene>
    <name evidence="11" type="ORF">A4A58_18895</name>
</gene>
<evidence type="ECO:0000256" key="2">
    <source>
        <dbReference type="ARBA" id="ARBA00007495"/>
    </source>
</evidence>
<dbReference type="SMART" id="SM00633">
    <property type="entry name" value="Glyco_10"/>
    <property type="match status" value="1"/>
</dbReference>
<keyword evidence="12" id="KW-1185">Reference proteome</keyword>
<evidence type="ECO:0000256" key="3">
    <source>
        <dbReference type="ARBA" id="ARBA00022651"/>
    </source>
</evidence>
<dbReference type="EMBL" id="LVYV01000056">
    <property type="protein sequence ID" value="KZD20507.1"/>
    <property type="molecule type" value="Genomic_DNA"/>
</dbReference>
<dbReference type="PRINTS" id="PR00134">
    <property type="entry name" value="GLHYDRLASE10"/>
</dbReference>
<evidence type="ECO:0000259" key="10">
    <source>
        <dbReference type="PROSITE" id="PS51760"/>
    </source>
</evidence>
<dbReference type="OrthoDB" id="9815836at2"/>
<proteinExistence type="inferred from homology"/>
<organism evidence="11 12">
    <name type="scientific">Tardiphaga robiniae</name>
    <dbReference type="NCBI Taxonomy" id="943830"/>
    <lineage>
        <taxon>Bacteria</taxon>
        <taxon>Pseudomonadati</taxon>
        <taxon>Pseudomonadota</taxon>
        <taxon>Alphaproteobacteria</taxon>
        <taxon>Hyphomicrobiales</taxon>
        <taxon>Nitrobacteraceae</taxon>
        <taxon>Tardiphaga</taxon>
    </lineage>
</organism>
<dbReference type="GO" id="GO:0031176">
    <property type="term" value="F:endo-1,4-beta-xylanase activity"/>
    <property type="evidence" value="ECO:0007669"/>
    <property type="project" value="UniProtKB-EC"/>
</dbReference>
<comment type="similarity">
    <text evidence="2 9">Belongs to the glycosyl hydrolase 10 (cellulase F) family.</text>
</comment>
<dbReference type="Proteomes" id="UP000076574">
    <property type="component" value="Unassembled WGS sequence"/>
</dbReference>
<keyword evidence="7 9" id="KW-0326">Glycosidase</keyword>
<name>A0A163X744_9BRAD</name>
<dbReference type="PANTHER" id="PTHR31490:SF88">
    <property type="entry name" value="BETA-XYLANASE"/>
    <property type="match status" value="1"/>
</dbReference>
<comment type="caution">
    <text evidence="11">The sequence shown here is derived from an EMBL/GenBank/DDBJ whole genome shotgun (WGS) entry which is preliminary data.</text>
</comment>
<keyword evidence="5 9" id="KW-0378">Hydrolase</keyword>
<evidence type="ECO:0000313" key="12">
    <source>
        <dbReference type="Proteomes" id="UP000076574"/>
    </source>
</evidence>
<evidence type="ECO:0000256" key="4">
    <source>
        <dbReference type="ARBA" id="ARBA00022729"/>
    </source>
</evidence>
<accession>A0A163X744</accession>
<sequence>MFECSRRKSFAVIAGATVAMQGHAVGATQTQSLGTIAAKNGLMFGAAAGPVIDKDVGYRELYTTQTKIITTDIALKMGTLAPMAGPKRFESADRLLQFCASNRIPMRGHCLIWNEWVPQWIKSMSNTERQAFFDSYIDEVAGRYAGQLQSWDVVNEPFWPGHKAPGGYRLGPWYDAFGTDYIRRAFARAGAVDKKTKLVLNEAQAERDDDVGLAVRAGLLRLVDELQHAGVRLDVVGLQGHLQPRYPHDPQRFLEFVHALAERKVDIYITEFDVRDDTFPDDVATRDKMIAETGGKFLETVLQVPAVKAVIAWQLSDHYSFYTDAARKKNPLAERLPRPLPFDENMQKKPLWYAMARALETAKRS</sequence>
<evidence type="ECO:0000313" key="11">
    <source>
        <dbReference type="EMBL" id="KZD20507.1"/>
    </source>
</evidence>
<dbReference type="InterPro" id="IPR001000">
    <property type="entry name" value="GH10_dom"/>
</dbReference>
<dbReference type="PROSITE" id="PS51760">
    <property type="entry name" value="GH10_2"/>
    <property type="match status" value="1"/>
</dbReference>
<evidence type="ECO:0000256" key="9">
    <source>
        <dbReference type="RuleBase" id="RU361174"/>
    </source>
</evidence>
<evidence type="ECO:0000256" key="6">
    <source>
        <dbReference type="ARBA" id="ARBA00023277"/>
    </source>
</evidence>
<protein>
    <recommendedName>
        <fullName evidence="9">Beta-xylanase</fullName>
        <ecNumber evidence="9">3.2.1.8</ecNumber>
    </recommendedName>
</protein>
<dbReference type="AlphaFoldDB" id="A0A163X744"/>
<dbReference type="SUPFAM" id="SSF51445">
    <property type="entry name" value="(Trans)glycosidases"/>
    <property type="match status" value="1"/>
</dbReference>
<comment type="catalytic activity">
    <reaction evidence="1 9">
        <text>Endohydrolysis of (1-&gt;4)-beta-D-xylosidic linkages in xylans.</text>
        <dbReference type="EC" id="3.2.1.8"/>
    </reaction>
</comment>
<dbReference type="STRING" id="943830.A4A58_18895"/>